<dbReference type="EMBL" id="JBHRTS010000003">
    <property type="protein sequence ID" value="MFC3193833.1"/>
    <property type="molecule type" value="Genomic_DNA"/>
</dbReference>
<evidence type="ECO:0000256" key="2">
    <source>
        <dbReference type="SAM" id="Phobius"/>
    </source>
</evidence>
<organism evidence="3 4">
    <name type="scientific">Marinicella sediminis</name>
    <dbReference type="NCBI Taxonomy" id="1792834"/>
    <lineage>
        <taxon>Bacteria</taxon>
        <taxon>Pseudomonadati</taxon>
        <taxon>Pseudomonadota</taxon>
        <taxon>Gammaproteobacteria</taxon>
        <taxon>Lysobacterales</taxon>
        <taxon>Marinicellaceae</taxon>
        <taxon>Marinicella</taxon>
    </lineage>
</organism>
<gene>
    <name evidence="3" type="ORF">ACFODZ_06235</name>
</gene>
<dbReference type="PANTHER" id="PTHR40278:SF2">
    <property type="entry name" value="TYPE IV PILUS INNER MEMBRANE COMPONENT PILN"/>
    <property type="match status" value="1"/>
</dbReference>
<dbReference type="Pfam" id="PF05137">
    <property type="entry name" value="PilN"/>
    <property type="match status" value="1"/>
</dbReference>
<dbReference type="RefSeq" id="WP_077411371.1">
    <property type="nucleotide sequence ID" value="NZ_JBHRTS010000003.1"/>
</dbReference>
<dbReference type="Proteomes" id="UP001595533">
    <property type="component" value="Unassembled WGS sequence"/>
</dbReference>
<sequence>MAKINLLPWREERRQQLTKEFYMLLGVAAAVAVLLFGLTFYYFDQSIQYQKQRNTFLDREITKLDQQIEEIKKLEKQKANLIARQTVIEELQSSRTQMVHLFDELVKTIPNGVFLEKITQKGTTLSMEGYSQSHSRVSDYMRRLDSSSWFEKIELDYIKADTTLVSHEQKFKLSVKLINPNRKKDTDEGVS</sequence>
<evidence type="ECO:0000313" key="4">
    <source>
        <dbReference type="Proteomes" id="UP001595533"/>
    </source>
</evidence>
<comment type="caution">
    <text evidence="3">The sequence shown here is derived from an EMBL/GenBank/DDBJ whole genome shotgun (WGS) entry which is preliminary data.</text>
</comment>
<evidence type="ECO:0000313" key="3">
    <source>
        <dbReference type="EMBL" id="MFC3193833.1"/>
    </source>
</evidence>
<proteinExistence type="predicted"/>
<evidence type="ECO:0000256" key="1">
    <source>
        <dbReference type="SAM" id="Coils"/>
    </source>
</evidence>
<dbReference type="InterPro" id="IPR052534">
    <property type="entry name" value="Extracell_DNA_Util/SecSys_Comp"/>
</dbReference>
<dbReference type="InterPro" id="IPR007813">
    <property type="entry name" value="PilN"/>
</dbReference>
<dbReference type="PANTHER" id="PTHR40278">
    <property type="entry name" value="DNA UTILIZATION PROTEIN HOFN"/>
    <property type="match status" value="1"/>
</dbReference>
<keyword evidence="1" id="KW-0175">Coiled coil</keyword>
<keyword evidence="4" id="KW-1185">Reference proteome</keyword>
<keyword evidence="2" id="KW-1133">Transmembrane helix</keyword>
<keyword evidence="2" id="KW-0812">Transmembrane</keyword>
<reference evidence="4" key="1">
    <citation type="journal article" date="2019" name="Int. J. Syst. Evol. Microbiol.">
        <title>The Global Catalogue of Microorganisms (GCM) 10K type strain sequencing project: providing services to taxonomists for standard genome sequencing and annotation.</title>
        <authorList>
            <consortium name="The Broad Institute Genomics Platform"/>
            <consortium name="The Broad Institute Genome Sequencing Center for Infectious Disease"/>
            <person name="Wu L."/>
            <person name="Ma J."/>
        </authorList>
    </citation>
    <scope>NUCLEOTIDE SEQUENCE [LARGE SCALE GENOMIC DNA]</scope>
    <source>
        <strain evidence="4">KCTC 42953</strain>
    </source>
</reference>
<accession>A0ABV7J6S8</accession>
<feature type="coiled-coil region" evidence="1">
    <location>
        <begin position="54"/>
        <end position="91"/>
    </location>
</feature>
<feature type="transmembrane region" description="Helical" evidence="2">
    <location>
        <begin position="21"/>
        <end position="43"/>
    </location>
</feature>
<name>A0ABV7J6S8_9GAMM</name>
<keyword evidence="2" id="KW-0472">Membrane</keyword>
<protein>
    <submittedName>
        <fullName evidence="3">PilN domain-containing protein</fullName>
    </submittedName>
</protein>